<name>A0A0A8XAD2_MESS1</name>
<keyword evidence="1" id="KW-1133">Transmembrane helix</keyword>
<comment type="caution">
    <text evidence="2">The sequence shown here is derived from an EMBL/GenBank/DDBJ whole genome shotgun (WGS) entry which is preliminary data.</text>
</comment>
<keyword evidence="1" id="KW-0812">Transmembrane</keyword>
<accession>A0A0A8XAD2</accession>
<dbReference type="OrthoDB" id="378663at2"/>
<evidence type="ECO:0000313" key="3">
    <source>
        <dbReference type="Proteomes" id="UP000031014"/>
    </source>
</evidence>
<feature type="transmembrane region" description="Helical" evidence="1">
    <location>
        <begin position="101"/>
        <end position="124"/>
    </location>
</feature>
<evidence type="ECO:0000256" key="1">
    <source>
        <dbReference type="SAM" id="Phobius"/>
    </source>
</evidence>
<dbReference type="EMBL" id="BASE01000073">
    <property type="protein sequence ID" value="GAM15136.1"/>
    <property type="molecule type" value="Genomic_DNA"/>
</dbReference>
<reference evidence="2 3" key="1">
    <citation type="submission" date="2013-06" db="EMBL/GenBank/DDBJ databases">
        <title>Whole genome shotgun sequence of Bacillus selenatarsenatis SF-1.</title>
        <authorList>
            <person name="Kuroda M."/>
            <person name="Sei K."/>
            <person name="Yamashita M."/>
            <person name="Ike M."/>
        </authorList>
    </citation>
    <scope>NUCLEOTIDE SEQUENCE [LARGE SCALE GENOMIC DNA]</scope>
    <source>
        <strain evidence="2 3">SF-1</strain>
    </source>
</reference>
<feature type="transmembrane region" description="Helical" evidence="1">
    <location>
        <begin position="73"/>
        <end position="95"/>
    </location>
</feature>
<organism evidence="2 3">
    <name type="scientific">Mesobacillus selenatarsenatis (strain DSM 18680 / JCM 14380 / FERM P-15431 / SF-1)</name>
    <dbReference type="NCBI Taxonomy" id="1321606"/>
    <lineage>
        <taxon>Bacteria</taxon>
        <taxon>Bacillati</taxon>
        <taxon>Bacillota</taxon>
        <taxon>Bacilli</taxon>
        <taxon>Bacillales</taxon>
        <taxon>Bacillaceae</taxon>
        <taxon>Mesobacillus</taxon>
    </lineage>
</organism>
<gene>
    <name evidence="2" type="ORF">SAMD00020551_3292</name>
</gene>
<dbReference type="AlphaFoldDB" id="A0A0A8XAD2"/>
<protein>
    <submittedName>
        <fullName evidence="2">Membrane protein, putative</fullName>
    </submittedName>
</protein>
<evidence type="ECO:0000313" key="2">
    <source>
        <dbReference type="EMBL" id="GAM15136.1"/>
    </source>
</evidence>
<keyword evidence="3" id="KW-1185">Reference proteome</keyword>
<dbReference type="Proteomes" id="UP000031014">
    <property type="component" value="Unassembled WGS sequence"/>
</dbReference>
<dbReference type="STRING" id="1321606.SAMD00020551_3292"/>
<sequence length="249" mass="29499">METRLIVTGIILVVLLEAFLVHLFLLYRKGKINENPLLLIYKKEMKILFYAFFKWKIPTPARDTFYYHKKSNYFWLFLALVHEQIIEMIVFHIYLRKEAPEIALVMLLLHIYSVFYIMGDYNLLRNLPISVKKNSVHIKIGARRELNFPLSDIERIQPAKLKYNNNGGIIHEKNVFHATAFPRALTRIFGMSDEAKYEVIFKEPMIARGYFGQEKEVQKVLFYIDQPDEFADLIIEKLDHINNDRLVTV</sequence>
<keyword evidence="1" id="KW-0472">Membrane</keyword>
<dbReference type="RefSeq" id="WP_041966818.1">
    <property type="nucleotide sequence ID" value="NZ_BASE01000073.1"/>
</dbReference>
<feature type="transmembrane region" description="Helical" evidence="1">
    <location>
        <begin position="6"/>
        <end position="27"/>
    </location>
</feature>
<proteinExistence type="predicted"/>